<reference evidence="1 2" key="1">
    <citation type="journal article" date="2016" name="Nat. Commun.">
        <title>Thousands of microbial genomes shed light on interconnected biogeochemical processes in an aquifer system.</title>
        <authorList>
            <person name="Anantharaman K."/>
            <person name="Brown C.T."/>
            <person name="Hug L.A."/>
            <person name="Sharon I."/>
            <person name="Castelle C.J."/>
            <person name="Probst A.J."/>
            <person name="Thomas B.C."/>
            <person name="Singh A."/>
            <person name="Wilkins M.J."/>
            <person name="Karaoz U."/>
            <person name="Brodie E.L."/>
            <person name="Williams K.H."/>
            <person name="Hubbard S.S."/>
            <person name="Banfield J.F."/>
        </authorList>
    </citation>
    <scope>NUCLEOTIDE SEQUENCE [LARGE SCALE GENOMIC DNA]</scope>
</reference>
<gene>
    <name evidence="1" type="ORF">A2008_00600</name>
</gene>
<name>A0A1F7WPR7_9BACT</name>
<dbReference type="STRING" id="1817813.A2008_00600"/>
<evidence type="ECO:0000313" key="2">
    <source>
        <dbReference type="Proteomes" id="UP000178735"/>
    </source>
</evidence>
<comment type="caution">
    <text evidence="1">The sequence shown here is derived from an EMBL/GenBank/DDBJ whole genome shotgun (WGS) entry which is preliminary data.</text>
</comment>
<organism evidence="1 2">
    <name type="scientific">Candidatus Wallbacteria bacterium GWC2_49_35</name>
    <dbReference type="NCBI Taxonomy" id="1817813"/>
    <lineage>
        <taxon>Bacteria</taxon>
        <taxon>Candidatus Walliibacteriota</taxon>
    </lineage>
</organism>
<proteinExistence type="predicted"/>
<sequence>MKKIYKYFRLFLTYRGTALDVISLLWRFALKSLASFSFHKLNVNANIGMDKPENLGYTIGAVEAVKAFFKNKKVLVKIRPDYGNENFLYGEMDVAFRFHIHKFIKNMMMLAYEALWKKNLRKTLWREIKKLGSRYIFNK</sequence>
<dbReference type="EMBL" id="MGFH01000135">
    <property type="protein sequence ID" value="OGM04810.1"/>
    <property type="molecule type" value="Genomic_DNA"/>
</dbReference>
<evidence type="ECO:0000313" key="1">
    <source>
        <dbReference type="EMBL" id="OGM04810.1"/>
    </source>
</evidence>
<accession>A0A1F7WPR7</accession>
<dbReference type="Proteomes" id="UP000178735">
    <property type="component" value="Unassembled WGS sequence"/>
</dbReference>
<protein>
    <submittedName>
        <fullName evidence="1">Uncharacterized protein</fullName>
    </submittedName>
</protein>
<dbReference type="AlphaFoldDB" id="A0A1F7WPR7"/>